<organism evidence="3 4">
    <name type="scientific">Macrococcoides goetzii</name>
    <dbReference type="NCBI Taxonomy" id="1891097"/>
    <lineage>
        <taxon>Bacteria</taxon>
        <taxon>Bacillati</taxon>
        <taxon>Bacillota</taxon>
        <taxon>Bacilli</taxon>
        <taxon>Bacillales</taxon>
        <taxon>Staphylococcaceae</taxon>
        <taxon>Macrococcoides</taxon>
    </lineage>
</organism>
<evidence type="ECO:0000259" key="2">
    <source>
        <dbReference type="Pfam" id="PF17936"/>
    </source>
</evidence>
<evidence type="ECO:0000313" key="3">
    <source>
        <dbReference type="EMBL" id="RAI79664.1"/>
    </source>
</evidence>
<evidence type="ECO:0000313" key="4">
    <source>
        <dbReference type="Proteomes" id="UP000229523"/>
    </source>
</evidence>
<dbReference type="Proteomes" id="UP000229523">
    <property type="component" value="Unassembled WGS sequence"/>
</dbReference>
<dbReference type="InterPro" id="IPR041498">
    <property type="entry name" value="Big_6"/>
</dbReference>
<evidence type="ECO:0000259" key="1">
    <source>
        <dbReference type="Pfam" id="PF05709"/>
    </source>
</evidence>
<comment type="caution">
    <text evidence="3">The sequence shown here is derived from an EMBL/GenBank/DDBJ whole genome shotgun (WGS) entry which is preliminary data.</text>
</comment>
<dbReference type="Gene3D" id="2.60.40.10">
    <property type="entry name" value="Immunoglobulins"/>
    <property type="match status" value="1"/>
</dbReference>
<feature type="domain" description="Siphovirus-type tail component RIFT-related" evidence="1">
    <location>
        <begin position="12"/>
        <end position="149"/>
    </location>
</feature>
<dbReference type="AlphaFoldDB" id="A0A2G5NUY5"/>
<dbReference type="InterPro" id="IPR013783">
    <property type="entry name" value="Ig-like_fold"/>
</dbReference>
<dbReference type="RefSeq" id="WP_099577010.1">
    <property type="nucleotide sequence ID" value="NZ_MJBI02000006.1"/>
</dbReference>
<accession>A0A2G5NUY5</accession>
<name>A0A2G5NUY5_9STAP</name>
<dbReference type="EMBL" id="MJBI02000006">
    <property type="protein sequence ID" value="RAI79664.1"/>
    <property type="molecule type" value="Genomic_DNA"/>
</dbReference>
<protein>
    <submittedName>
        <fullName evidence="3">Phage tail family protein</fullName>
    </submittedName>
</protein>
<dbReference type="Pfam" id="PF05709">
    <property type="entry name" value="Sipho_tail"/>
    <property type="match status" value="1"/>
</dbReference>
<feature type="domain" description="Bacterial Ig" evidence="2">
    <location>
        <begin position="333"/>
        <end position="411"/>
    </location>
</feature>
<dbReference type="Pfam" id="PF17936">
    <property type="entry name" value="Big_6"/>
    <property type="match status" value="1"/>
</dbReference>
<sequence length="682" mass="75462">MHGFEISRGNTVIALEREGFIIDDIIVSTPEQENNFESSNGLMGRYLMNSSHTFTSIEVKLSYEGDYDLDFPLLRDKLYGLVSDTKPFYIRGKWAKAPNILPELPGETTGDMKFEAPEFESGKRFYVIRTGSSSIEKVALNGEGSITFETAALPYAESVWTTMDINNNGINYDGKWSYGMGLYFKGVDNFGNDKTYTWKYRHTTSPFTIFNAGDVAITSKRMYRKIKITLGQSTSKIQLKDDSGRIFEINRAMYSGDVILLDGPFITVNGMNAVHQTNRVFPYIYKGDNKFELIGATSFTVEFDFRYYYGSPDIERIQSSSSGTTVYRDITPPAPPSVDEINLGASKFTGISEEGATITVTYPDGTKLTTIGGLNGAFSVTNSKILTSGQNITFTATDTSGNISAVTTKTVRGFMYTAPIVQSFNKETMDMVITNIPSSLTGDSRYLMYKVYRGSNEVGSGFNSILSVPYTLNLRNISNYTPSNGDVVHLWIEGTGDEDLSPITKYTLNITEQTALNQWRSSYKDYSTTINSGGRKQITEILTVIGNPEQYVNVKTVGDDLIVNGGAGSQRYYELSGLKPNTTYTLSYNITWTDSTQGLHTHAWGIGLLSDSLKGTRRKFTFTTNAYGKFGYGNGATMDSIPSHYLNYMNEAVDNNIVTYSKITLNEGTVDMGHTAGTQTGV</sequence>
<keyword evidence="4" id="KW-1185">Reference proteome</keyword>
<reference evidence="3 4" key="1">
    <citation type="journal article" date="2018" name="Front. Microbiol.">
        <title>Description and Comparative Genomics of Macrococcus caseolyticus subsp. hominis subsp. nov., Macrococcus goetzii sp. nov., Macrococcus epidermidis sp. nov., and Macrococcus bohemicus sp. nov., Novel Macrococci From Human Clinical Material With Virulence Potential and Suspected Uptake of Foreign DNA by Natural Transformation.</title>
        <authorList>
            <person name="Maslanova I."/>
            <person name="Wertheimer Z."/>
            <person name="Sedlacek I."/>
            <person name="Svec P."/>
            <person name="Indrakova A."/>
            <person name="Kovarovic V."/>
            <person name="Schumann P."/>
            <person name="Sproer C."/>
            <person name="Kralova S."/>
            <person name="Sedo O."/>
            <person name="Kristofova L."/>
            <person name="Vrbovska V."/>
            <person name="Fuzik T."/>
            <person name="Petras P."/>
            <person name="Zdrahal Z."/>
            <person name="Ruzickova V."/>
            <person name="Doskar J."/>
            <person name="Pantucek R."/>
        </authorList>
    </citation>
    <scope>NUCLEOTIDE SEQUENCE [LARGE SCALE GENOMIC DNA]</scope>
    <source>
        <strain evidence="3 4">CCM 4927</strain>
    </source>
</reference>
<dbReference type="InterPro" id="IPR008841">
    <property type="entry name" value="Siphovirus-type_tail_N"/>
</dbReference>
<gene>
    <name evidence="3" type="ORF">BFS35_010990</name>
</gene>
<proteinExistence type="predicted"/>